<keyword evidence="8" id="KW-1185">Reference proteome</keyword>
<sequence length="706" mass="76339">MHCFFNPRSIAVIGATPKTFKGGYSIIKNLILTFKGRLYPVNPQYAEIEGIPCFPSIADIPESIDLVILFIAAAMVPDTLEQCARKGVGGIMIESGGFAETDEKGKNVQEAISEFVKRTGIRVWGPNCMGLVDGIRGYVFSFTDPKVLPAFLLPGPVSLIVQSGMLSAGFVVDILSHGITGFSKVCSIGNKADINESDVLAYLLDDPDTRSVGLYLESFIDGRRFLDLCRSSDKPVIVLKGGKSSKGAQAAISHTASLAGNYRVASGALAQAGAYEAKDFKQLVDFCRTLALNPPRRGNSRGRIAVITFSGASGIVCSDFMEEQYLTVADLSEETKIRLGRLYPEWMPVANPVDIWPAIEQHSGTDLNIYNLAIEAVLDDPGVDAVIVHSFAGHSRIRLDLDEISRQSSSSGKPVFLWLLGNQEVVFQAQKKARDLGLLVFQELYRAVECLSILFQRPGTTPPLREKQAAPAGKSRQPSADVSSLLEKAEGPQDERISKSILHSFGIPIVEETLIRDLSQVEAAAAQLGFPVVMKGLQPGLVHKTEQGLVELNIGNLQAAQESFERLMNKMNGRGSVLLQKQIQGGAELILGAIRDPQFGPCVMIGIGGVLANLIADTVFAVAPLEREEALDAIGRLRTRQIFDGFRGAKPVDRNIIASLMIALGDVMIRYPRIREIDINPLLVSGDNAVAVDATVVLKQPDSNKG</sequence>
<dbReference type="GO" id="GO:0005524">
    <property type="term" value="F:ATP binding"/>
    <property type="evidence" value="ECO:0007669"/>
    <property type="project" value="UniProtKB-UniRule"/>
</dbReference>
<dbReference type="Proteomes" id="UP000198744">
    <property type="component" value="Unassembled WGS sequence"/>
</dbReference>
<evidence type="ECO:0000256" key="5">
    <source>
        <dbReference type="SAM" id="MobiDB-lite"/>
    </source>
</evidence>
<dbReference type="PROSITE" id="PS50975">
    <property type="entry name" value="ATP_GRASP"/>
    <property type="match status" value="1"/>
</dbReference>
<evidence type="ECO:0000259" key="6">
    <source>
        <dbReference type="PROSITE" id="PS50975"/>
    </source>
</evidence>
<dbReference type="Gene3D" id="3.40.50.720">
    <property type="entry name" value="NAD(P)-binding Rossmann-like Domain"/>
    <property type="match status" value="1"/>
</dbReference>
<keyword evidence="2 4" id="KW-0547">Nucleotide-binding</keyword>
<dbReference type="InterPro" id="IPR032875">
    <property type="entry name" value="Succ_CoA_lig_flav_dom"/>
</dbReference>
<dbReference type="SUPFAM" id="SSF52210">
    <property type="entry name" value="Succinyl-CoA synthetase domains"/>
    <property type="match status" value="2"/>
</dbReference>
<dbReference type="SUPFAM" id="SSF51735">
    <property type="entry name" value="NAD(P)-binding Rossmann-fold domains"/>
    <property type="match status" value="1"/>
</dbReference>
<keyword evidence="7" id="KW-0808">Transferase</keyword>
<dbReference type="Gene3D" id="3.40.50.261">
    <property type="entry name" value="Succinyl-CoA synthetase domains"/>
    <property type="match status" value="2"/>
</dbReference>
<dbReference type="GO" id="GO:0016874">
    <property type="term" value="F:ligase activity"/>
    <property type="evidence" value="ECO:0007669"/>
    <property type="project" value="UniProtKB-KW"/>
</dbReference>
<dbReference type="AlphaFoldDB" id="A0A1H7U928"/>
<dbReference type="GO" id="GO:0016740">
    <property type="term" value="F:transferase activity"/>
    <property type="evidence" value="ECO:0007669"/>
    <property type="project" value="UniProtKB-KW"/>
</dbReference>
<protein>
    <submittedName>
        <fullName evidence="7">Acetyltransferase</fullName>
    </submittedName>
</protein>
<dbReference type="RefSeq" id="WP_093881762.1">
    <property type="nucleotide sequence ID" value="NZ_FOBS01000001.1"/>
</dbReference>
<dbReference type="EMBL" id="FOBS01000001">
    <property type="protein sequence ID" value="SEL93339.1"/>
    <property type="molecule type" value="Genomic_DNA"/>
</dbReference>
<dbReference type="Pfam" id="PF13380">
    <property type="entry name" value="CoA_binding_2"/>
    <property type="match status" value="1"/>
</dbReference>
<evidence type="ECO:0000313" key="8">
    <source>
        <dbReference type="Proteomes" id="UP000198744"/>
    </source>
</evidence>
<dbReference type="OrthoDB" id="9791027at2"/>
<name>A0A1H7U928_9BACT</name>
<dbReference type="STRING" id="43775.SAMN04489760_10138"/>
<keyword evidence="3 4" id="KW-0067">ATP-binding</keyword>
<dbReference type="InterPro" id="IPR016102">
    <property type="entry name" value="Succinyl-CoA_synth-like"/>
</dbReference>
<evidence type="ECO:0000256" key="4">
    <source>
        <dbReference type="PROSITE-ProRule" id="PRU00409"/>
    </source>
</evidence>
<dbReference type="InterPro" id="IPR036291">
    <property type="entry name" value="NAD(P)-bd_dom_sf"/>
</dbReference>
<dbReference type="Pfam" id="PF13607">
    <property type="entry name" value="Succ_CoA_lig"/>
    <property type="match status" value="1"/>
</dbReference>
<proteinExistence type="predicted"/>
<evidence type="ECO:0000256" key="1">
    <source>
        <dbReference type="ARBA" id="ARBA00022598"/>
    </source>
</evidence>
<dbReference type="InterPro" id="IPR013815">
    <property type="entry name" value="ATP_grasp_subdomain_1"/>
</dbReference>
<dbReference type="Pfam" id="PF13549">
    <property type="entry name" value="ATP-grasp_5"/>
    <property type="match status" value="1"/>
</dbReference>
<dbReference type="InterPro" id="IPR051538">
    <property type="entry name" value="Acyl-CoA_Synth/Transferase"/>
</dbReference>
<evidence type="ECO:0000313" key="7">
    <source>
        <dbReference type="EMBL" id="SEL93339.1"/>
    </source>
</evidence>
<dbReference type="InterPro" id="IPR003781">
    <property type="entry name" value="CoA-bd"/>
</dbReference>
<dbReference type="Gene3D" id="3.30.1490.20">
    <property type="entry name" value="ATP-grasp fold, A domain"/>
    <property type="match status" value="1"/>
</dbReference>
<dbReference type="PANTHER" id="PTHR43334:SF1">
    <property type="entry name" value="3-HYDROXYPROPIONATE--COA LIGASE [ADP-FORMING]"/>
    <property type="match status" value="1"/>
</dbReference>
<feature type="domain" description="ATP-grasp" evidence="6">
    <location>
        <begin position="499"/>
        <end position="698"/>
    </location>
</feature>
<gene>
    <name evidence="7" type="ORF">SAMN04489760_10138</name>
</gene>
<reference evidence="7 8" key="1">
    <citation type="submission" date="2016-10" db="EMBL/GenBank/DDBJ databases">
        <authorList>
            <person name="de Groot N.N."/>
        </authorList>
    </citation>
    <scope>NUCLEOTIDE SEQUENCE [LARGE SCALE GENOMIC DNA]</scope>
    <source>
        <strain evidence="7 8">DSM 8423</strain>
    </source>
</reference>
<dbReference type="SUPFAM" id="SSF56059">
    <property type="entry name" value="Glutathione synthetase ATP-binding domain-like"/>
    <property type="match status" value="1"/>
</dbReference>
<dbReference type="Gene3D" id="3.30.470.20">
    <property type="entry name" value="ATP-grasp fold, B domain"/>
    <property type="match status" value="1"/>
</dbReference>
<keyword evidence="1" id="KW-0436">Ligase</keyword>
<dbReference type="InterPro" id="IPR011761">
    <property type="entry name" value="ATP-grasp"/>
</dbReference>
<evidence type="ECO:0000256" key="3">
    <source>
        <dbReference type="ARBA" id="ARBA00022840"/>
    </source>
</evidence>
<evidence type="ECO:0000256" key="2">
    <source>
        <dbReference type="ARBA" id="ARBA00022741"/>
    </source>
</evidence>
<feature type="region of interest" description="Disordered" evidence="5">
    <location>
        <begin position="462"/>
        <end position="491"/>
    </location>
</feature>
<dbReference type="PANTHER" id="PTHR43334">
    <property type="entry name" value="ACETATE--COA LIGASE [ADP-FORMING]"/>
    <property type="match status" value="1"/>
</dbReference>
<dbReference type="GO" id="GO:0046872">
    <property type="term" value="F:metal ion binding"/>
    <property type="evidence" value="ECO:0007669"/>
    <property type="project" value="InterPro"/>
</dbReference>
<organism evidence="7 8">
    <name type="scientific">Syntrophus gentianae</name>
    <dbReference type="NCBI Taxonomy" id="43775"/>
    <lineage>
        <taxon>Bacteria</taxon>
        <taxon>Pseudomonadati</taxon>
        <taxon>Thermodesulfobacteriota</taxon>
        <taxon>Syntrophia</taxon>
        <taxon>Syntrophales</taxon>
        <taxon>Syntrophaceae</taxon>
        <taxon>Syntrophus</taxon>
    </lineage>
</organism>
<dbReference type="SMART" id="SM00881">
    <property type="entry name" value="CoA_binding"/>
    <property type="match status" value="1"/>
</dbReference>
<accession>A0A1H7U928</accession>